<proteinExistence type="predicted"/>
<evidence type="ECO:0000313" key="2">
    <source>
        <dbReference type="Proteomes" id="UP001152561"/>
    </source>
</evidence>
<dbReference type="AlphaFoldDB" id="A0A9Q1LZJ4"/>
<gene>
    <name evidence="1" type="ORF">K7X08_021277</name>
</gene>
<accession>A0A9Q1LZJ4</accession>
<comment type="caution">
    <text evidence="1">The sequence shown here is derived from an EMBL/GenBank/DDBJ whole genome shotgun (WGS) entry which is preliminary data.</text>
</comment>
<organism evidence="1 2">
    <name type="scientific">Anisodus acutangulus</name>
    <dbReference type="NCBI Taxonomy" id="402998"/>
    <lineage>
        <taxon>Eukaryota</taxon>
        <taxon>Viridiplantae</taxon>
        <taxon>Streptophyta</taxon>
        <taxon>Embryophyta</taxon>
        <taxon>Tracheophyta</taxon>
        <taxon>Spermatophyta</taxon>
        <taxon>Magnoliopsida</taxon>
        <taxon>eudicotyledons</taxon>
        <taxon>Gunneridae</taxon>
        <taxon>Pentapetalae</taxon>
        <taxon>asterids</taxon>
        <taxon>lamiids</taxon>
        <taxon>Solanales</taxon>
        <taxon>Solanaceae</taxon>
        <taxon>Solanoideae</taxon>
        <taxon>Hyoscyameae</taxon>
        <taxon>Anisodus</taxon>
    </lineage>
</organism>
<keyword evidence="2" id="KW-1185">Reference proteome</keyword>
<protein>
    <submittedName>
        <fullName evidence="1">Uncharacterized protein</fullName>
    </submittedName>
</protein>
<reference evidence="2" key="1">
    <citation type="journal article" date="2023" name="Proc. Natl. Acad. Sci. U.S.A.">
        <title>Genomic and structural basis for evolution of tropane alkaloid biosynthesis.</title>
        <authorList>
            <person name="Wanga Y.-J."/>
            <person name="Taina T."/>
            <person name="Yua J.-Y."/>
            <person name="Lia J."/>
            <person name="Xua B."/>
            <person name="Chenc J."/>
            <person name="D'Auriad J.C."/>
            <person name="Huanga J.-P."/>
            <person name="Huanga S.-X."/>
        </authorList>
    </citation>
    <scope>NUCLEOTIDE SEQUENCE [LARGE SCALE GENOMIC DNA]</scope>
    <source>
        <strain evidence="2">cv. KIB-2019</strain>
    </source>
</reference>
<dbReference type="EMBL" id="JAJAGQ010000012">
    <property type="protein sequence ID" value="KAJ8548041.1"/>
    <property type="molecule type" value="Genomic_DNA"/>
</dbReference>
<evidence type="ECO:0000313" key="1">
    <source>
        <dbReference type="EMBL" id="KAJ8548041.1"/>
    </source>
</evidence>
<sequence>MARNEAKLAVTMAKTVAFECMYVELDEKDGDNKLYRLAKKRERRACDLDHVRCIKDVDGKVLMEEAHIRQRWLSYFHILLNEKGDGDIVLGDLEHSSRYRDFGYYKNIKVEEVKGVVRRIRRERATGPDEIQLNFGRAHAGQV</sequence>
<dbReference type="OrthoDB" id="1729993at2759"/>
<name>A0A9Q1LZJ4_9SOLA</name>
<dbReference type="Proteomes" id="UP001152561">
    <property type="component" value="Unassembled WGS sequence"/>
</dbReference>